<keyword evidence="3 7" id="KW-0812">Transmembrane</keyword>
<sequence>MIPNRSTLASAARQLRAVWMLLLVGVILSIASPVFLTSGNLLNVGLATAVVALLAIGQTYVIILAEIDLSVGATLGFSSVVTALVLRDHGLIPALAAGLGVGAAVGLVNGLLVTRTRMPSFIATLAMMSILAGMTLQLTSGNPVAITDYDFQGIGQAYLAGIPVPVWIMVVGYGLFGVLLGRTGFGRFVYATGDNQEAARLSGIRTHRVKILAFMISGLLAALGGFILTARLSTAEPTAGTGLELEAIAAVIIGGTSLAGGRGRLIGTLVGALVLGVIDNGMNLLDVSPFLQSVVKGLVILLAVFLDRNVDMLRALVTWRGPSAPSGTSATGGDLHADRPDPVPAPAPEAAQKPAGVSTVRPTP</sequence>
<organism evidence="8 9">
    <name type="scientific">Streptomyces humidus</name>
    <dbReference type="NCBI Taxonomy" id="52259"/>
    <lineage>
        <taxon>Bacteria</taxon>
        <taxon>Bacillati</taxon>
        <taxon>Actinomycetota</taxon>
        <taxon>Actinomycetes</taxon>
        <taxon>Kitasatosporales</taxon>
        <taxon>Streptomycetaceae</taxon>
        <taxon>Streptomyces</taxon>
    </lineage>
</organism>
<feature type="transmembrane region" description="Helical" evidence="7">
    <location>
        <begin position="211"/>
        <end position="232"/>
    </location>
</feature>
<gene>
    <name evidence="8" type="ORF">GCM10010269_67810</name>
</gene>
<dbReference type="AlphaFoldDB" id="A0A918G793"/>
<name>A0A918G793_9ACTN</name>
<proteinExistence type="predicted"/>
<evidence type="ECO:0000256" key="3">
    <source>
        <dbReference type="ARBA" id="ARBA00022692"/>
    </source>
</evidence>
<reference evidence="8" key="1">
    <citation type="journal article" date="2014" name="Int. J. Syst. Evol. Microbiol.">
        <title>Complete genome sequence of Corynebacterium casei LMG S-19264T (=DSM 44701T), isolated from a smear-ripened cheese.</title>
        <authorList>
            <consortium name="US DOE Joint Genome Institute (JGI-PGF)"/>
            <person name="Walter F."/>
            <person name="Albersmeier A."/>
            <person name="Kalinowski J."/>
            <person name="Ruckert C."/>
        </authorList>
    </citation>
    <scope>NUCLEOTIDE SEQUENCE</scope>
    <source>
        <strain evidence="8">JCM 4386</strain>
    </source>
</reference>
<dbReference type="CDD" id="cd06579">
    <property type="entry name" value="TM_PBP1_transp_AraH_like"/>
    <property type="match status" value="1"/>
</dbReference>
<evidence type="ECO:0000313" key="8">
    <source>
        <dbReference type="EMBL" id="GGS19220.1"/>
    </source>
</evidence>
<dbReference type="GO" id="GO:0022857">
    <property type="term" value="F:transmembrane transporter activity"/>
    <property type="evidence" value="ECO:0007669"/>
    <property type="project" value="InterPro"/>
</dbReference>
<evidence type="ECO:0000256" key="7">
    <source>
        <dbReference type="SAM" id="Phobius"/>
    </source>
</evidence>
<dbReference type="Proteomes" id="UP000606194">
    <property type="component" value="Unassembled WGS sequence"/>
</dbReference>
<comment type="caution">
    <text evidence="8">The sequence shown here is derived from an EMBL/GenBank/DDBJ whole genome shotgun (WGS) entry which is preliminary data.</text>
</comment>
<keyword evidence="9" id="KW-1185">Reference proteome</keyword>
<dbReference type="PANTHER" id="PTHR32196">
    <property type="entry name" value="ABC TRANSPORTER PERMEASE PROTEIN YPHD-RELATED-RELATED"/>
    <property type="match status" value="1"/>
</dbReference>
<comment type="subcellular location">
    <subcellularLocation>
        <location evidence="1">Cell membrane</location>
        <topology evidence="1">Multi-pass membrane protein</topology>
    </subcellularLocation>
</comment>
<dbReference type="RefSeq" id="WP_190153177.1">
    <property type="nucleotide sequence ID" value="NZ_BMTL01000036.1"/>
</dbReference>
<keyword evidence="2" id="KW-1003">Cell membrane</keyword>
<keyword evidence="4 7" id="KW-1133">Transmembrane helix</keyword>
<evidence type="ECO:0000313" key="9">
    <source>
        <dbReference type="Proteomes" id="UP000606194"/>
    </source>
</evidence>
<evidence type="ECO:0000256" key="5">
    <source>
        <dbReference type="ARBA" id="ARBA00023136"/>
    </source>
</evidence>
<protein>
    <submittedName>
        <fullName evidence="8">Ribose ABC transporter permease</fullName>
    </submittedName>
</protein>
<feature type="transmembrane region" description="Helical" evidence="7">
    <location>
        <begin position="41"/>
        <end position="62"/>
    </location>
</feature>
<feature type="transmembrane region" description="Helical" evidence="7">
    <location>
        <begin position="15"/>
        <end position="35"/>
    </location>
</feature>
<dbReference type="InterPro" id="IPR001851">
    <property type="entry name" value="ABC_transp_permease"/>
</dbReference>
<accession>A0A918G793</accession>
<feature type="transmembrane region" description="Helical" evidence="7">
    <location>
        <begin position="92"/>
        <end position="113"/>
    </location>
</feature>
<evidence type="ECO:0000256" key="6">
    <source>
        <dbReference type="SAM" id="MobiDB-lite"/>
    </source>
</evidence>
<dbReference type="Pfam" id="PF02653">
    <property type="entry name" value="BPD_transp_2"/>
    <property type="match status" value="1"/>
</dbReference>
<evidence type="ECO:0000256" key="4">
    <source>
        <dbReference type="ARBA" id="ARBA00022989"/>
    </source>
</evidence>
<dbReference type="PANTHER" id="PTHR32196:SF72">
    <property type="entry name" value="RIBOSE IMPORT PERMEASE PROTEIN RBSC"/>
    <property type="match status" value="1"/>
</dbReference>
<evidence type="ECO:0000256" key="2">
    <source>
        <dbReference type="ARBA" id="ARBA00022475"/>
    </source>
</evidence>
<dbReference type="EMBL" id="BMTL01000036">
    <property type="protein sequence ID" value="GGS19220.1"/>
    <property type="molecule type" value="Genomic_DNA"/>
</dbReference>
<feature type="transmembrane region" description="Helical" evidence="7">
    <location>
        <begin position="290"/>
        <end position="306"/>
    </location>
</feature>
<feature type="transmembrane region" description="Helical" evidence="7">
    <location>
        <begin position="158"/>
        <end position="180"/>
    </location>
</feature>
<keyword evidence="5 7" id="KW-0472">Membrane</keyword>
<feature type="region of interest" description="Disordered" evidence="6">
    <location>
        <begin position="323"/>
        <end position="364"/>
    </location>
</feature>
<evidence type="ECO:0000256" key="1">
    <source>
        <dbReference type="ARBA" id="ARBA00004651"/>
    </source>
</evidence>
<dbReference type="GO" id="GO:0005886">
    <property type="term" value="C:plasma membrane"/>
    <property type="evidence" value="ECO:0007669"/>
    <property type="project" value="UniProtKB-SubCell"/>
</dbReference>
<feature type="transmembrane region" description="Helical" evidence="7">
    <location>
        <begin position="120"/>
        <end position="138"/>
    </location>
</feature>
<reference evidence="8" key="2">
    <citation type="submission" date="2020-09" db="EMBL/GenBank/DDBJ databases">
        <authorList>
            <person name="Sun Q."/>
            <person name="Ohkuma M."/>
        </authorList>
    </citation>
    <scope>NUCLEOTIDE SEQUENCE</scope>
    <source>
        <strain evidence="8">JCM 4386</strain>
    </source>
</reference>